<dbReference type="PROSITE" id="PS50110">
    <property type="entry name" value="RESPONSE_REGULATORY"/>
    <property type="match status" value="1"/>
</dbReference>
<dbReference type="GO" id="GO:0000160">
    <property type="term" value="P:phosphorelay signal transduction system"/>
    <property type="evidence" value="ECO:0007669"/>
    <property type="project" value="InterPro"/>
</dbReference>
<organism evidence="4 5">
    <name type="scientific">Sphingomonas aurantiaca</name>
    <dbReference type="NCBI Taxonomy" id="185949"/>
    <lineage>
        <taxon>Bacteria</taxon>
        <taxon>Pseudomonadati</taxon>
        <taxon>Pseudomonadota</taxon>
        <taxon>Alphaproteobacteria</taxon>
        <taxon>Sphingomonadales</taxon>
        <taxon>Sphingomonadaceae</taxon>
        <taxon>Sphingomonas</taxon>
    </lineage>
</organism>
<dbReference type="EMBL" id="QAOG01000004">
    <property type="protein sequence ID" value="PTQ59649.1"/>
    <property type="molecule type" value="Genomic_DNA"/>
</dbReference>
<dbReference type="Pfam" id="PF00072">
    <property type="entry name" value="Response_reg"/>
    <property type="match status" value="1"/>
</dbReference>
<proteinExistence type="predicted"/>
<dbReference type="Proteomes" id="UP000244189">
    <property type="component" value="Unassembled WGS sequence"/>
</dbReference>
<dbReference type="InterPro" id="IPR001789">
    <property type="entry name" value="Sig_transdc_resp-reg_receiver"/>
</dbReference>
<evidence type="ECO:0000313" key="4">
    <source>
        <dbReference type="EMBL" id="PTQ59649.1"/>
    </source>
</evidence>
<comment type="caution">
    <text evidence="4">The sequence shown here is derived from an EMBL/GenBank/DDBJ whole genome shotgun (WGS) entry which is preliminary data.</text>
</comment>
<feature type="domain" description="Response regulatory" evidence="3">
    <location>
        <begin position="12"/>
        <end position="121"/>
    </location>
</feature>
<dbReference type="RefSeq" id="WP_056411232.1">
    <property type="nucleotide sequence ID" value="NZ_JAPZPS010000007.1"/>
</dbReference>
<dbReference type="PANTHER" id="PTHR44591">
    <property type="entry name" value="STRESS RESPONSE REGULATOR PROTEIN 1"/>
    <property type="match status" value="1"/>
</dbReference>
<reference evidence="4 5" key="1">
    <citation type="submission" date="2018-04" db="EMBL/GenBank/DDBJ databases">
        <title>Genomic Encyclopedia of Type Strains, Phase III (KMG-III): the genomes of soil and plant-associated and newly described type strains.</title>
        <authorList>
            <person name="Whitman W."/>
        </authorList>
    </citation>
    <scope>NUCLEOTIDE SEQUENCE [LARGE SCALE GENOMIC DNA]</scope>
    <source>
        <strain evidence="4 5">MA101b</strain>
    </source>
</reference>
<dbReference type="AlphaFoldDB" id="A0A2T5GK15"/>
<feature type="modified residue" description="4-aspartylphosphate" evidence="2">
    <location>
        <position position="63"/>
    </location>
</feature>
<evidence type="ECO:0000256" key="1">
    <source>
        <dbReference type="ARBA" id="ARBA00022553"/>
    </source>
</evidence>
<keyword evidence="5" id="KW-1185">Reference proteome</keyword>
<keyword evidence="1 2" id="KW-0597">Phosphoprotein</keyword>
<dbReference type="InterPro" id="IPR050595">
    <property type="entry name" value="Bact_response_regulator"/>
</dbReference>
<dbReference type="SMART" id="SM00448">
    <property type="entry name" value="REC"/>
    <property type="match status" value="1"/>
</dbReference>
<dbReference type="Gene3D" id="3.40.50.2300">
    <property type="match status" value="1"/>
</dbReference>
<dbReference type="InterPro" id="IPR011006">
    <property type="entry name" value="CheY-like_superfamily"/>
</dbReference>
<evidence type="ECO:0000256" key="2">
    <source>
        <dbReference type="PROSITE-ProRule" id="PRU00169"/>
    </source>
</evidence>
<name>A0A2T5GK15_9SPHN</name>
<evidence type="ECO:0000313" key="5">
    <source>
        <dbReference type="Proteomes" id="UP000244189"/>
    </source>
</evidence>
<sequence>MLFGKKKRQIVRLLVVEDEPLVAFDTEYFLAEAKFTIVATIDRVADALPILASDTVIDLVLVDVNLADGSGIDVARAAQARGVPVMFVTGSCPVEATTLAAGCLSKPYAPRDLIAAIEAIEATRGGIAPKRVPFGFKLFDAKV</sequence>
<dbReference type="PANTHER" id="PTHR44591:SF21">
    <property type="entry name" value="TWO-COMPONENT RESPONSE REGULATOR"/>
    <property type="match status" value="1"/>
</dbReference>
<protein>
    <submittedName>
        <fullName evidence="4">Response regulator receiver domain-containing protein</fullName>
    </submittedName>
</protein>
<evidence type="ECO:0000259" key="3">
    <source>
        <dbReference type="PROSITE" id="PS50110"/>
    </source>
</evidence>
<dbReference type="SUPFAM" id="SSF52172">
    <property type="entry name" value="CheY-like"/>
    <property type="match status" value="1"/>
</dbReference>
<accession>A0A2T5GK15</accession>
<gene>
    <name evidence="4" type="ORF">C8J26_2501</name>
</gene>